<evidence type="ECO:0000259" key="1">
    <source>
        <dbReference type="Pfam" id="PF24043"/>
    </source>
</evidence>
<dbReference type="RefSeq" id="WP_205094859.1">
    <property type="nucleotide sequence ID" value="NZ_JACLYZ010000006.1"/>
</dbReference>
<reference evidence="2 3" key="1">
    <citation type="journal article" date="2021" name="Sci. Rep.">
        <title>The distribution of antibiotic resistance genes in chicken gut microbiota commensals.</title>
        <authorList>
            <person name="Juricova H."/>
            <person name="Matiasovicova J."/>
            <person name="Kubasova T."/>
            <person name="Cejkova D."/>
            <person name="Rychlik I."/>
        </authorList>
    </citation>
    <scope>NUCLEOTIDE SEQUENCE [LARGE SCALE GENOMIC DNA]</scope>
    <source>
        <strain evidence="2 3">An772</strain>
    </source>
</reference>
<evidence type="ECO:0000313" key="2">
    <source>
        <dbReference type="EMBL" id="MBM6734428.1"/>
    </source>
</evidence>
<dbReference type="InterPro" id="IPR055776">
    <property type="entry name" value="DUF7352"/>
</dbReference>
<name>A0ABS2DYH5_9BACT</name>
<organism evidence="2 3">
    <name type="scientific">Mediterranea massiliensis</name>
    <dbReference type="NCBI Taxonomy" id="1841865"/>
    <lineage>
        <taxon>Bacteria</taxon>
        <taxon>Pseudomonadati</taxon>
        <taxon>Bacteroidota</taxon>
        <taxon>Bacteroidia</taxon>
        <taxon>Bacteroidales</taxon>
        <taxon>Bacteroidaceae</taxon>
        <taxon>Mediterranea</taxon>
    </lineage>
</organism>
<sequence length="89" mass="9956">MKKIYKYPIEIQDEQVVLLPTGAKILTVQTQSGKAFIWAMVNPTMPNDMAVTIRIFGTGHTIQDADRLEYIGTIQMCGGALVFHVFKVI</sequence>
<protein>
    <recommendedName>
        <fullName evidence="1">DUF7352 domain-containing protein</fullName>
    </recommendedName>
</protein>
<comment type="caution">
    <text evidence="2">The sequence shown here is derived from an EMBL/GenBank/DDBJ whole genome shotgun (WGS) entry which is preliminary data.</text>
</comment>
<accession>A0ABS2DYH5</accession>
<dbReference type="EMBL" id="JACLYZ010000006">
    <property type="protein sequence ID" value="MBM6734428.1"/>
    <property type="molecule type" value="Genomic_DNA"/>
</dbReference>
<evidence type="ECO:0000313" key="3">
    <source>
        <dbReference type="Proteomes" id="UP000766986"/>
    </source>
</evidence>
<dbReference type="Proteomes" id="UP000766986">
    <property type="component" value="Unassembled WGS sequence"/>
</dbReference>
<dbReference type="Pfam" id="PF24043">
    <property type="entry name" value="DUF7352"/>
    <property type="match status" value="1"/>
</dbReference>
<keyword evidence="3" id="KW-1185">Reference proteome</keyword>
<proteinExistence type="predicted"/>
<feature type="domain" description="DUF7352" evidence="1">
    <location>
        <begin position="1"/>
        <end position="88"/>
    </location>
</feature>
<gene>
    <name evidence="2" type="ORF">H7U35_04185</name>
</gene>